<evidence type="ECO:0000256" key="4">
    <source>
        <dbReference type="ARBA" id="ARBA00023002"/>
    </source>
</evidence>
<dbReference type="RefSeq" id="WP_140590770.1">
    <property type="nucleotide sequence ID" value="NZ_VFRR01000042.1"/>
</dbReference>
<dbReference type="GO" id="GO:0050479">
    <property type="term" value="F:glyceryl-ether monooxygenase activity"/>
    <property type="evidence" value="ECO:0007669"/>
    <property type="project" value="TreeGrafter"/>
</dbReference>
<evidence type="ECO:0000259" key="8">
    <source>
        <dbReference type="Pfam" id="PF04116"/>
    </source>
</evidence>
<evidence type="ECO:0000256" key="3">
    <source>
        <dbReference type="ARBA" id="ARBA00022989"/>
    </source>
</evidence>
<feature type="domain" description="Fatty acid hydroxylase" evidence="8">
    <location>
        <begin position="83"/>
        <end position="218"/>
    </location>
</feature>
<keyword evidence="3 7" id="KW-1133">Transmembrane helix</keyword>
<keyword evidence="10" id="KW-1185">Reference proteome</keyword>
<keyword evidence="6 7" id="KW-0472">Membrane</keyword>
<name>A0A501WDD4_9GAMM</name>
<dbReference type="GO" id="GO:0008610">
    <property type="term" value="P:lipid biosynthetic process"/>
    <property type="evidence" value="ECO:0007669"/>
    <property type="project" value="InterPro"/>
</dbReference>
<dbReference type="InterPro" id="IPR006694">
    <property type="entry name" value="Fatty_acid_hydroxylase"/>
</dbReference>
<feature type="transmembrane region" description="Helical" evidence="7">
    <location>
        <begin position="6"/>
        <end position="23"/>
    </location>
</feature>
<keyword evidence="4" id="KW-0560">Oxidoreductase</keyword>
<dbReference type="GO" id="GO:0012505">
    <property type="term" value="C:endomembrane system"/>
    <property type="evidence" value="ECO:0007669"/>
    <property type="project" value="UniProtKB-SubCell"/>
</dbReference>
<keyword evidence="5" id="KW-0443">Lipid metabolism</keyword>
<dbReference type="PANTHER" id="PTHR21624">
    <property type="entry name" value="STEROL DESATURASE-RELATED PROTEIN"/>
    <property type="match status" value="1"/>
</dbReference>
<evidence type="ECO:0000256" key="5">
    <source>
        <dbReference type="ARBA" id="ARBA00023098"/>
    </source>
</evidence>
<evidence type="ECO:0000256" key="2">
    <source>
        <dbReference type="ARBA" id="ARBA00022692"/>
    </source>
</evidence>
<dbReference type="GO" id="GO:0006643">
    <property type="term" value="P:membrane lipid metabolic process"/>
    <property type="evidence" value="ECO:0007669"/>
    <property type="project" value="TreeGrafter"/>
</dbReference>
<evidence type="ECO:0000256" key="7">
    <source>
        <dbReference type="SAM" id="Phobius"/>
    </source>
</evidence>
<dbReference type="GO" id="GO:0005506">
    <property type="term" value="F:iron ion binding"/>
    <property type="evidence" value="ECO:0007669"/>
    <property type="project" value="InterPro"/>
</dbReference>
<dbReference type="GO" id="GO:0016020">
    <property type="term" value="C:membrane"/>
    <property type="evidence" value="ECO:0007669"/>
    <property type="project" value="GOC"/>
</dbReference>
<protein>
    <submittedName>
        <fullName evidence="9">Sterol desaturase family protein</fullName>
    </submittedName>
</protein>
<feature type="transmembrane region" description="Helical" evidence="7">
    <location>
        <begin position="43"/>
        <end position="63"/>
    </location>
</feature>
<dbReference type="EMBL" id="VFRR01000042">
    <property type="protein sequence ID" value="TPE47398.1"/>
    <property type="molecule type" value="Genomic_DNA"/>
</dbReference>
<comment type="subcellular location">
    <subcellularLocation>
        <location evidence="1">Endomembrane system</location>
        <topology evidence="1">Multi-pass membrane protein</topology>
    </subcellularLocation>
</comment>
<evidence type="ECO:0000313" key="9">
    <source>
        <dbReference type="EMBL" id="TPE47398.1"/>
    </source>
</evidence>
<dbReference type="AlphaFoldDB" id="A0A501WDD4"/>
<dbReference type="Proteomes" id="UP000315901">
    <property type="component" value="Unassembled WGS sequence"/>
</dbReference>
<evidence type="ECO:0000256" key="6">
    <source>
        <dbReference type="ARBA" id="ARBA00023136"/>
    </source>
</evidence>
<evidence type="ECO:0000313" key="10">
    <source>
        <dbReference type="Proteomes" id="UP000315901"/>
    </source>
</evidence>
<accession>A0A501WDD4</accession>
<gene>
    <name evidence="9" type="ORF">FJM67_14535</name>
</gene>
<keyword evidence="2 7" id="KW-0812">Transmembrane</keyword>
<dbReference type="OrthoDB" id="9770329at2"/>
<reference evidence="9 10" key="1">
    <citation type="submission" date="2019-06" db="EMBL/GenBank/DDBJ databases">
        <title>A novel bacterium of genus Marinomonas, isolated from coastal sand.</title>
        <authorList>
            <person name="Huang H."/>
            <person name="Mo K."/>
            <person name="Hu Y."/>
        </authorList>
    </citation>
    <scope>NUCLEOTIDE SEQUENCE [LARGE SCALE GENOMIC DNA]</scope>
    <source>
        <strain evidence="9 10">HB171799</strain>
    </source>
</reference>
<evidence type="ECO:0000256" key="1">
    <source>
        <dbReference type="ARBA" id="ARBA00004127"/>
    </source>
</evidence>
<sequence>MSDFALRMGIFFTLLTVFVLWQWRGGRSALPRWQQRWRHNFGLLAVDSIVVRMIQPLILLAIASLGNHPLPLENWLNDTGAFIASLVLLDFTIYWQHRLFHRIPLFWRLHRVHHSDPELDVSSAIRFHPVEILLSLLIKGSVIWLFGISPLAVLTFDILLNGCALFNHTNARLPQRLERLVRRILVTPDMHRIHHSRVDSEAHSNFGFCLSIWDRLFQSYTATANHGDAGLNIGLPGTQTYAPESFKALLLMPLKSSFGRITQRPSDTPD</sequence>
<dbReference type="Pfam" id="PF04116">
    <property type="entry name" value="FA_hydroxylase"/>
    <property type="match status" value="1"/>
</dbReference>
<dbReference type="PANTHER" id="PTHR21624:SF1">
    <property type="entry name" value="ALKYLGLYCEROL MONOOXYGENASE"/>
    <property type="match status" value="1"/>
</dbReference>
<dbReference type="InterPro" id="IPR051689">
    <property type="entry name" value="Sterol_desaturase/TMEM195"/>
</dbReference>
<organism evidence="9 10">
    <name type="scientific">Maribrevibacterium harenarium</name>
    <dbReference type="NCBI Taxonomy" id="2589817"/>
    <lineage>
        <taxon>Bacteria</taxon>
        <taxon>Pseudomonadati</taxon>
        <taxon>Pseudomonadota</taxon>
        <taxon>Gammaproteobacteria</taxon>
        <taxon>Oceanospirillales</taxon>
        <taxon>Oceanospirillaceae</taxon>
        <taxon>Maribrevibacterium</taxon>
    </lineage>
</organism>
<feature type="transmembrane region" description="Helical" evidence="7">
    <location>
        <begin position="75"/>
        <end position="95"/>
    </location>
</feature>
<comment type="caution">
    <text evidence="9">The sequence shown here is derived from an EMBL/GenBank/DDBJ whole genome shotgun (WGS) entry which is preliminary data.</text>
</comment>
<feature type="transmembrane region" description="Helical" evidence="7">
    <location>
        <begin position="136"/>
        <end position="160"/>
    </location>
</feature>
<proteinExistence type="predicted"/>